<dbReference type="InterPro" id="IPR011146">
    <property type="entry name" value="HIT-like"/>
</dbReference>
<name>A0ABV7D561_9PROT</name>
<evidence type="ECO:0000313" key="3">
    <source>
        <dbReference type="EMBL" id="MFC3052045.1"/>
    </source>
</evidence>
<comment type="caution">
    <text evidence="3">The sequence shown here is derived from an EMBL/GenBank/DDBJ whole genome shotgun (WGS) entry which is preliminary data.</text>
</comment>
<keyword evidence="4" id="KW-1185">Reference proteome</keyword>
<feature type="domain" description="HIT" evidence="2">
    <location>
        <begin position="39"/>
        <end position="108"/>
    </location>
</feature>
<reference evidence="4" key="1">
    <citation type="journal article" date="2019" name="Int. J. Syst. Evol. Microbiol.">
        <title>The Global Catalogue of Microorganisms (GCM) 10K type strain sequencing project: providing services to taxonomists for standard genome sequencing and annotation.</title>
        <authorList>
            <consortium name="The Broad Institute Genomics Platform"/>
            <consortium name="The Broad Institute Genome Sequencing Center for Infectious Disease"/>
            <person name="Wu L."/>
            <person name="Ma J."/>
        </authorList>
    </citation>
    <scope>NUCLEOTIDE SEQUENCE [LARGE SCALE GENOMIC DNA]</scope>
    <source>
        <strain evidence="4">KCTC 62164</strain>
    </source>
</reference>
<dbReference type="PIRSF" id="PIRSF000714">
    <property type="entry name" value="HIT"/>
    <property type="match status" value="1"/>
</dbReference>
<proteinExistence type="predicted"/>
<evidence type="ECO:0000259" key="2">
    <source>
        <dbReference type="PROSITE" id="PS51084"/>
    </source>
</evidence>
<dbReference type="EMBL" id="JBHRSL010000007">
    <property type="protein sequence ID" value="MFC3052045.1"/>
    <property type="molecule type" value="Genomic_DNA"/>
</dbReference>
<dbReference type="Pfam" id="PF01230">
    <property type="entry name" value="HIT"/>
    <property type="match status" value="1"/>
</dbReference>
<accession>A0ABV7D561</accession>
<gene>
    <name evidence="3" type="ORF">ACFOKA_09010</name>
</gene>
<dbReference type="RefSeq" id="WP_194214652.1">
    <property type="nucleotide sequence ID" value="NZ_CP061205.1"/>
</dbReference>
<dbReference type="SUPFAM" id="SSF54197">
    <property type="entry name" value="HIT-like"/>
    <property type="match status" value="1"/>
</dbReference>
<evidence type="ECO:0000256" key="1">
    <source>
        <dbReference type="PROSITE-ProRule" id="PRU00464"/>
    </source>
</evidence>
<organism evidence="3 4">
    <name type="scientific">Kordiimonas pumila</name>
    <dbReference type="NCBI Taxonomy" id="2161677"/>
    <lineage>
        <taxon>Bacteria</taxon>
        <taxon>Pseudomonadati</taxon>
        <taxon>Pseudomonadota</taxon>
        <taxon>Alphaproteobacteria</taxon>
        <taxon>Kordiimonadales</taxon>
        <taxon>Kordiimonadaceae</taxon>
        <taxon>Kordiimonas</taxon>
    </lineage>
</organism>
<comment type="caution">
    <text evidence="1">Lacks conserved residue(s) required for the propagation of feature annotation.</text>
</comment>
<sequence length="138" mass="15237">MPEVTEFSLHSQLAADTFEVGTFTLSRVLLMNDSNYPWLILVPARAGVREMHELAEADQQQLMYEITHTSKALEALTGADKMNVAALGNMVPQLHVHIIARFKADPAWPGPVWGKVPSVPYSDLEAPKVCGNLREALL</sequence>
<evidence type="ECO:0000313" key="4">
    <source>
        <dbReference type="Proteomes" id="UP001595444"/>
    </source>
</evidence>
<dbReference type="Proteomes" id="UP001595444">
    <property type="component" value="Unassembled WGS sequence"/>
</dbReference>
<dbReference type="Gene3D" id="3.30.428.10">
    <property type="entry name" value="HIT-like"/>
    <property type="match status" value="1"/>
</dbReference>
<dbReference type="InterPro" id="IPR026026">
    <property type="entry name" value="HIT_Hint"/>
</dbReference>
<dbReference type="PROSITE" id="PS51084">
    <property type="entry name" value="HIT_2"/>
    <property type="match status" value="1"/>
</dbReference>
<protein>
    <submittedName>
        <fullName evidence="3">HIT domain-containing protein</fullName>
    </submittedName>
</protein>
<dbReference type="InterPro" id="IPR036265">
    <property type="entry name" value="HIT-like_sf"/>
</dbReference>